<name>A0A074KZA7_9BACT</name>
<dbReference type="Proteomes" id="UP000027821">
    <property type="component" value="Unassembled WGS sequence"/>
</dbReference>
<dbReference type="AlphaFoldDB" id="A0A074KZA7"/>
<dbReference type="STRING" id="1048983.EL17_11605"/>
<reference evidence="1 2" key="1">
    <citation type="submission" date="2014-04" db="EMBL/GenBank/DDBJ databases">
        <title>Characterization and application of a salt tolerant electro-active bacterium.</title>
        <authorList>
            <person name="Yang L."/>
            <person name="Wei S."/>
            <person name="Tay Q.X.M."/>
        </authorList>
    </citation>
    <scope>NUCLEOTIDE SEQUENCE [LARGE SCALE GENOMIC DNA]</scope>
    <source>
        <strain evidence="1 2">LY1</strain>
    </source>
</reference>
<dbReference type="EMBL" id="JMIH01000021">
    <property type="protein sequence ID" value="KEO73540.1"/>
    <property type="molecule type" value="Genomic_DNA"/>
</dbReference>
<evidence type="ECO:0000313" key="1">
    <source>
        <dbReference type="EMBL" id="KEO73540.1"/>
    </source>
</evidence>
<sequence length="176" mass="20430">MKKAFYLLLLCFINYSCQNPPTSTADSDEGIQRETVSNTHEEANITAIKPRLVQMNSAARSSLDKKQILKPAFKGKEITSLILWADGDQWPVMLEVTYTNQTANPKSIYYFEDRKLLAIEEPTANFIFKKNKLQVWADENWHPLKNKTTDQWLDKENIFLDNAKKYLNAFDISFEE</sequence>
<keyword evidence="2" id="KW-1185">Reference proteome</keyword>
<gene>
    <name evidence="1" type="ORF">EL17_11605</name>
</gene>
<organism evidence="1 2">
    <name type="scientific">Anditalea andensis</name>
    <dbReference type="NCBI Taxonomy" id="1048983"/>
    <lineage>
        <taxon>Bacteria</taxon>
        <taxon>Pseudomonadati</taxon>
        <taxon>Bacteroidota</taxon>
        <taxon>Cytophagia</taxon>
        <taxon>Cytophagales</taxon>
        <taxon>Cytophagaceae</taxon>
        <taxon>Anditalea</taxon>
    </lineage>
</organism>
<protein>
    <submittedName>
        <fullName evidence="1">Uncharacterized protein</fullName>
    </submittedName>
</protein>
<dbReference type="RefSeq" id="WP_035074381.1">
    <property type="nucleotide sequence ID" value="NZ_JMIH01000021.1"/>
</dbReference>
<dbReference type="OrthoDB" id="9802472at2"/>
<accession>A0A074KZA7</accession>
<proteinExistence type="predicted"/>
<evidence type="ECO:0000313" key="2">
    <source>
        <dbReference type="Proteomes" id="UP000027821"/>
    </source>
</evidence>
<comment type="caution">
    <text evidence="1">The sequence shown here is derived from an EMBL/GenBank/DDBJ whole genome shotgun (WGS) entry which is preliminary data.</text>
</comment>